<accession>A0A9D1RRX9</accession>
<proteinExistence type="predicted"/>
<feature type="domain" description="VOC" evidence="1">
    <location>
        <begin position="153"/>
        <end position="274"/>
    </location>
</feature>
<dbReference type="Gene3D" id="3.10.180.10">
    <property type="entry name" value="2,3-Dihydroxybiphenyl 1,2-Dioxygenase, domain 1"/>
    <property type="match status" value="2"/>
</dbReference>
<dbReference type="Pfam" id="PF00903">
    <property type="entry name" value="Glyoxalase"/>
    <property type="match status" value="1"/>
</dbReference>
<evidence type="ECO:0000259" key="1">
    <source>
        <dbReference type="PROSITE" id="PS51819"/>
    </source>
</evidence>
<reference evidence="2" key="2">
    <citation type="submission" date="2021-04" db="EMBL/GenBank/DDBJ databases">
        <authorList>
            <person name="Gilroy R."/>
        </authorList>
    </citation>
    <scope>NUCLEOTIDE SEQUENCE</scope>
    <source>
        <strain evidence="2">CHK32-1732</strain>
    </source>
</reference>
<name>A0A9D1RRX9_9CORY</name>
<organism evidence="2 3">
    <name type="scientific">Candidatus Corynebacterium avicola</name>
    <dbReference type="NCBI Taxonomy" id="2838527"/>
    <lineage>
        <taxon>Bacteria</taxon>
        <taxon>Bacillati</taxon>
        <taxon>Actinomycetota</taxon>
        <taxon>Actinomycetes</taxon>
        <taxon>Mycobacteriales</taxon>
        <taxon>Corynebacteriaceae</taxon>
        <taxon>Corynebacterium</taxon>
    </lineage>
</organism>
<dbReference type="InterPro" id="IPR029068">
    <property type="entry name" value="Glyas_Bleomycin-R_OHBP_Dase"/>
</dbReference>
<evidence type="ECO:0000313" key="3">
    <source>
        <dbReference type="Proteomes" id="UP000824190"/>
    </source>
</evidence>
<dbReference type="EMBL" id="DXGC01000117">
    <property type="protein sequence ID" value="HIW92687.1"/>
    <property type="molecule type" value="Genomic_DNA"/>
</dbReference>
<dbReference type="InterPro" id="IPR037523">
    <property type="entry name" value="VOC_core"/>
</dbReference>
<comment type="caution">
    <text evidence="2">The sequence shown here is derived from an EMBL/GenBank/DDBJ whole genome shotgun (WGS) entry which is preliminary data.</text>
</comment>
<gene>
    <name evidence="2" type="ORF">H9870_13625</name>
</gene>
<dbReference type="Proteomes" id="UP000824190">
    <property type="component" value="Unassembled WGS sequence"/>
</dbReference>
<dbReference type="AlphaFoldDB" id="A0A9D1RRX9"/>
<dbReference type="PROSITE" id="PS51819">
    <property type="entry name" value="VOC"/>
    <property type="match status" value="2"/>
</dbReference>
<protein>
    <submittedName>
        <fullName evidence="2">VOC family protein</fullName>
    </submittedName>
</protein>
<sequence length="338" mass="38681">MAEYENFDVSHLGAVELFTPVFDESLQFFTDLLSMKEVARIGDSAYLRCWDEYELYTIKLTASDTNGVGRTLYRASSQEALDRRVAAIESTGLGHGWREPEVGIGASYEFEDPDGHLMALYYETEYYVPDADDRPAMKNQASAFPGHGVNARRLDHINYLSSDVTACGEFWRDVMKARESERVALDDGGYGAWWYRFQQKSYDVVYSDDWTGERGRFHHLAFSPDTREDILKAADIFVENGVFIEYGPYKHLINQTFFLYVWEPGGNRIEFANAGARLILDPDWPVVEWSEAERAKGQAWGMKTVPTFHTHGTPYVKDQDEIDRAAMEGRKYVPSEDL</sequence>
<dbReference type="InterPro" id="IPR004360">
    <property type="entry name" value="Glyas_Fos-R_dOase_dom"/>
</dbReference>
<dbReference type="SUPFAM" id="SSF54593">
    <property type="entry name" value="Glyoxalase/Bleomycin resistance protein/Dihydroxybiphenyl dioxygenase"/>
    <property type="match status" value="1"/>
</dbReference>
<evidence type="ECO:0000313" key="2">
    <source>
        <dbReference type="EMBL" id="HIW92687.1"/>
    </source>
</evidence>
<feature type="domain" description="VOC" evidence="1">
    <location>
        <begin position="11"/>
        <end position="123"/>
    </location>
</feature>
<reference evidence="2" key="1">
    <citation type="journal article" date="2021" name="PeerJ">
        <title>Extensive microbial diversity within the chicken gut microbiome revealed by metagenomics and culture.</title>
        <authorList>
            <person name="Gilroy R."/>
            <person name="Ravi A."/>
            <person name="Getino M."/>
            <person name="Pursley I."/>
            <person name="Horton D.L."/>
            <person name="Alikhan N.F."/>
            <person name="Baker D."/>
            <person name="Gharbi K."/>
            <person name="Hall N."/>
            <person name="Watson M."/>
            <person name="Adriaenssens E.M."/>
            <person name="Foster-Nyarko E."/>
            <person name="Jarju S."/>
            <person name="Secka A."/>
            <person name="Antonio M."/>
            <person name="Oren A."/>
            <person name="Chaudhuri R.R."/>
            <person name="La Ragione R."/>
            <person name="Hildebrand F."/>
            <person name="Pallen M.J."/>
        </authorList>
    </citation>
    <scope>NUCLEOTIDE SEQUENCE</scope>
    <source>
        <strain evidence="2">CHK32-1732</strain>
    </source>
</reference>